<dbReference type="Pfam" id="PF03732">
    <property type="entry name" value="Retrotrans_gag"/>
    <property type="match status" value="1"/>
</dbReference>
<feature type="domain" description="Reverse transcriptase" evidence="2">
    <location>
        <begin position="430"/>
        <end position="524"/>
    </location>
</feature>
<dbReference type="SUPFAM" id="SSF56672">
    <property type="entry name" value="DNA/RNA polymerases"/>
    <property type="match status" value="1"/>
</dbReference>
<keyword evidence="4" id="KW-0808">Transferase</keyword>
<sequence>MSRSPEPKSVFSRIRCDRSESPRHRDPERRTVHARLGRREKGIFNRETESRYQSSRSRRTEAFLEREDSGGGHWKSRSKMKKSSIEEDDLSQPWVCEEIDPFTPRIRYFDFPKKTRMPNNVKTYDGSKDPKDHLKSFQAAAKVECWAMPTWCHMFNSTLTGSARVWFDDLSPESVDSYDDLKKAFLANFLQQKKCIKDLVEIHHIKQREGESTKDFVQRFKSESRHVKGALEWDEDGTAPSEVKSPKIPGTQQPHWFNGEKNYMWQMGTNFDIPVKIGDANISSTEWMNFCGSKVAILYNRIIGRTRSEEFLVVHQRAHGMLKFPGRRHKLQQHRVAEERIKVAIHLEYPKQTIAIGSTITEDGRKELCGLLRRNLDIFTWKPADMTGTEKRGQVPERNKAIQEEVEKLMEADIMKEVHYHSWLANPVMVKKHDDSWRMCVDFKDLNKACPKDGYPLPEIDWKAESLCEYPFKCFLDAYKGYHQIKMAKEDEEKTTFITSQGILCYSKMPFGLKNAEATYQRVTPPKSVAAEMVTMGCYVKVQ</sequence>
<dbReference type="InterPro" id="IPR043128">
    <property type="entry name" value="Rev_trsase/Diguanyl_cyclase"/>
</dbReference>
<keyword evidence="5" id="KW-1185">Reference proteome</keyword>
<evidence type="ECO:0000313" key="5">
    <source>
        <dbReference type="Proteomes" id="UP001151760"/>
    </source>
</evidence>
<dbReference type="PANTHER" id="PTHR24559:SF444">
    <property type="entry name" value="REVERSE TRANSCRIPTASE DOMAIN-CONTAINING PROTEIN"/>
    <property type="match status" value="1"/>
</dbReference>
<accession>A0ABQ5EZP4</accession>
<dbReference type="CDD" id="cd01647">
    <property type="entry name" value="RT_LTR"/>
    <property type="match status" value="1"/>
</dbReference>
<feature type="compositionally biased region" description="Basic and acidic residues" evidence="1">
    <location>
        <begin position="58"/>
        <end position="70"/>
    </location>
</feature>
<evidence type="ECO:0000259" key="2">
    <source>
        <dbReference type="Pfam" id="PF00078"/>
    </source>
</evidence>
<dbReference type="Pfam" id="PF00078">
    <property type="entry name" value="RVT_1"/>
    <property type="match status" value="1"/>
</dbReference>
<evidence type="ECO:0000313" key="4">
    <source>
        <dbReference type="EMBL" id="GJT56115.1"/>
    </source>
</evidence>
<dbReference type="InterPro" id="IPR043502">
    <property type="entry name" value="DNA/RNA_pol_sf"/>
</dbReference>
<keyword evidence="4" id="KW-0548">Nucleotidyltransferase</keyword>
<evidence type="ECO:0000256" key="1">
    <source>
        <dbReference type="SAM" id="MobiDB-lite"/>
    </source>
</evidence>
<comment type="caution">
    <text evidence="4">The sequence shown here is derived from an EMBL/GenBank/DDBJ whole genome shotgun (WGS) entry which is preliminary data.</text>
</comment>
<reference evidence="4" key="2">
    <citation type="submission" date="2022-01" db="EMBL/GenBank/DDBJ databases">
        <authorList>
            <person name="Yamashiro T."/>
            <person name="Shiraishi A."/>
            <person name="Satake H."/>
            <person name="Nakayama K."/>
        </authorList>
    </citation>
    <scope>NUCLEOTIDE SEQUENCE</scope>
</reference>
<gene>
    <name evidence="4" type="ORF">Tco_0991169</name>
</gene>
<proteinExistence type="predicted"/>
<feature type="compositionally biased region" description="Basic and acidic residues" evidence="1">
    <location>
        <begin position="14"/>
        <end position="50"/>
    </location>
</feature>
<dbReference type="InterPro" id="IPR005162">
    <property type="entry name" value="Retrotrans_gag_dom"/>
</dbReference>
<evidence type="ECO:0000259" key="3">
    <source>
        <dbReference type="Pfam" id="PF03732"/>
    </source>
</evidence>
<dbReference type="Gene3D" id="3.10.10.10">
    <property type="entry name" value="HIV Type 1 Reverse Transcriptase, subunit A, domain 1"/>
    <property type="match status" value="1"/>
</dbReference>
<protein>
    <submittedName>
        <fullName evidence="4">Reverse transcriptase domain-containing protein</fullName>
    </submittedName>
</protein>
<dbReference type="InterPro" id="IPR000477">
    <property type="entry name" value="RT_dom"/>
</dbReference>
<keyword evidence="4" id="KW-0695">RNA-directed DNA polymerase</keyword>
<name>A0ABQ5EZP4_9ASTR</name>
<dbReference type="Gene3D" id="3.30.70.270">
    <property type="match status" value="1"/>
</dbReference>
<feature type="domain" description="Retrotransposon gag" evidence="3">
    <location>
        <begin position="154"/>
        <end position="228"/>
    </location>
</feature>
<reference evidence="4" key="1">
    <citation type="journal article" date="2022" name="Int. J. Mol. Sci.">
        <title>Draft Genome of Tanacetum Coccineum: Genomic Comparison of Closely Related Tanacetum-Family Plants.</title>
        <authorList>
            <person name="Yamashiro T."/>
            <person name="Shiraishi A."/>
            <person name="Nakayama K."/>
            <person name="Satake H."/>
        </authorList>
    </citation>
    <scope>NUCLEOTIDE SEQUENCE</scope>
</reference>
<dbReference type="InterPro" id="IPR053134">
    <property type="entry name" value="RNA-dir_DNA_polymerase"/>
</dbReference>
<dbReference type="EMBL" id="BQNB010016816">
    <property type="protein sequence ID" value="GJT56115.1"/>
    <property type="molecule type" value="Genomic_DNA"/>
</dbReference>
<dbReference type="PANTHER" id="PTHR24559">
    <property type="entry name" value="TRANSPOSON TY3-I GAG-POL POLYPROTEIN"/>
    <property type="match status" value="1"/>
</dbReference>
<dbReference type="Proteomes" id="UP001151760">
    <property type="component" value="Unassembled WGS sequence"/>
</dbReference>
<feature type="region of interest" description="Disordered" evidence="1">
    <location>
        <begin position="1"/>
        <end position="85"/>
    </location>
</feature>
<organism evidence="4 5">
    <name type="scientific">Tanacetum coccineum</name>
    <dbReference type="NCBI Taxonomy" id="301880"/>
    <lineage>
        <taxon>Eukaryota</taxon>
        <taxon>Viridiplantae</taxon>
        <taxon>Streptophyta</taxon>
        <taxon>Embryophyta</taxon>
        <taxon>Tracheophyta</taxon>
        <taxon>Spermatophyta</taxon>
        <taxon>Magnoliopsida</taxon>
        <taxon>eudicotyledons</taxon>
        <taxon>Gunneridae</taxon>
        <taxon>Pentapetalae</taxon>
        <taxon>asterids</taxon>
        <taxon>campanulids</taxon>
        <taxon>Asterales</taxon>
        <taxon>Asteraceae</taxon>
        <taxon>Asteroideae</taxon>
        <taxon>Anthemideae</taxon>
        <taxon>Anthemidinae</taxon>
        <taxon>Tanacetum</taxon>
    </lineage>
</organism>
<dbReference type="GO" id="GO:0003964">
    <property type="term" value="F:RNA-directed DNA polymerase activity"/>
    <property type="evidence" value="ECO:0007669"/>
    <property type="project" value="UniProtKB-KW"/>
</dbReference>